<dbReference type="SMART" id="SM00347">
    <property type="entry name" value="HTH_MARR"/>
    <property type="match status" value="1"/>
</dbReference>
<dbReference type="AlphaFoldDB" id="A0A1V4AFS4"/>
<sequence>MTAGRESGTGAGAGAIEGDAESLELVVSLHRLLRGLRRAGPAGALQPTQIVTLFLLAEYGPARIGQIAERVPCSQPTATAAIAGLVTSELVRREPDPSDGRACRVVLTPRGRVALRDVAHGEAAVLARRLAALPEDQHRAVAGLAPVLRALADAPDRPDRPD</sequence>
<accession>A0A1V4AFS4</accession>
<dbReference type="Pfam" id="PF01047">
    <property type="entry name" value="MarR"/>
    <property type="match status" value="1"/>
</dbReference>
<dbReference type="STRING" id="83656.B1H18_00110"/>
<dbReference type="InterPro" id="IPR000835">
    <property type="entry name" value="HTH_MarR-typ"/>
</dbReference>
<evidence type="ECO:0000259" key="1">
    <source>
        <dbReference type="PROSITE" id="PS50995"/>
    </source>
</evidence>
<comment type="caution">
    <text evidence="2">The sequence shown here is derived from an EMBL/GenBank/DDBJ whole genome shotgun (WGS) entry which is preliminary data.</text>
</comment>
<dbReference type="InterPro" id="IPR036390">
    <property type="entry name" value="WH_DNA-bd_sf"/>
</dbReference>
<dbReference type="PANTHER" id="PTHR39515">
    <property type="entry name" value="CONSERVED PROTEIN"/>
    <property type="match status" value="1"/>
</dbReference>
<dbReference type="OrthoDB" id="69852at2"/>
<reference evidence="2 3" key="1">
    <citation type="submission" date="2017-02" db="EMBL/GenBank/DDBJ databases">
        <title>Draft Genome Sequence of Streptomyces tsukubaensis F601, a Producer of the immunosuppressant tacrolimus FK506.</title>
        <authorList>
            <person name="Zong G."/>
            <person name="Zhong C."/>
            <person name="Fu J."/>
            <person name="Qin R."/>
            <person name="Cao G."/>
        </authorList>
    </citation>
    <scope>NUCLEOTIDE SEQUENCE [LARGE SCALE GENOMIC DNA]</scope>
    <source>
        <strain evidence="2 3">F601</strain>
    </source>
</reference>
<dbReference type="RefSeq" id="WP_077963553.1">
    <property type="nucleotide sequence ID" value="NZ_CP045178.1"/>
</dbReference>
<dbReference type="Gene3D" id="1.10.10.10">
    <property type="entry name" value="Winged helix-like DNA-binding domain superfamily/Winged helix DNA-binding domain"/>
    <property type="match status" value="1"/>
</dbReference>
<dbReference type="PROSITE" id="PS50995">
    <property type="entry name" value="HTH_MARR_2"/>
    <property type="match status" value="1"/>
</dbReference>
<name>A0A1V4AFS4_9ACTN</name>
<dbReference type="PANTHER" id="PTHR39515:SF2">
    <property type="entry name" value="HTH-TYPE TRANSCRIPTIONAL REGULATOR RV0880"/>
    <property type="match status" value="1"/>
</dbReference>
<dbReference type="Proteomes" id="UP000190539">
    <property type="component" value="Unassembled WGS sequence"/>
</dbReference>
<dbReference type="GO" id="GO:0003700">
    <property type="term" value="F:DNA-binding transcription factor activity"/>
    <property type="evidence" value="ECO:0007669"/>
    <property type="project" value="InterPro"/>
</dbReference>
<feature type="domain" description="HTH marR-type" evidence="1">
    <location>
        <begin position="22"/>
        <end position="153"/>
    </location>
</feature>
<gene>
    <name evidence="2" type="ORF">B1H18_00110</name>
</gene>
<dbReference type="InterPro" id="IPR036388">
    <property type="entry name" value="WH-like_DNA-bd_sf"/>
</dbReference>
<evidence type="ECO:0000313" key="2">
    <source>
        <dbReference type="EMBL" id="OON82537.1"/>
    </source>
</evidence>
<protein>
    <submittedName>
        <fullName evidence="2">MarR family transcriptional regulator</fullName>
    </submittedName>
</protein>
<evidence type="ECO:0000313" key="3">
    <source>
        <dbReference type="Proteomes" id="UP000190539"/>
    </source>
</evidence>
<keyword evidence="3" id="KW-1185">Reference proteome</keyword>
<organism evidence="2 3">
    <name type="scientific">Streptomyces tsukubensis</name>
    <dbReference type="NCBI Taxonomy" id="83656"/>
    <lineage>
        <taxon>Bacteria</taxon>
        <taxon>Bacillati</taxon>
        <taxon>Actinomycetota</taxon>
        <taxon>Actinomycetes</taxon>
        <taxon>Kitasatosporales</taxon>
        <taxon>Streptomycetaceae</taxon>
        <taxon>Streptomyces</taxon>
    </lineage>
</organism>
<dbReference type="SUPFAM" id="SSF46785">
    <property type="entry name" value="Winged helix' DNA-binding domain"/>
    <property type="match status" value="1"/>
</dbReference>
<dbReference type="InterPro" id="IPR052526">
    <property type="entry name" value="HTH-type_Bedaq_tolerance"/>
</dbReference>
<proteinExistence type="predicted"/>
<dbReference type="EMBL" id="MVFC01000001">
    <property type="protein sequence ID" value="OON82537.1"/>
    <property type="molecule type" value="Genomic_DNA"/>
</dbReference>